<keyword evidence="6 8" id="KW-0472">Membrane</keyword>
<comment type="subcellular location">
    <subcellularLocation>
        <location evidence="1">Cell membrane</location>
        <topology evidence="1">Multi-pass membrane protein</topology>
    </subcellularLocation>
</comment>
<evidence type="ECO:0000256" key="6">
    <source>
        <dbReference type="ARBA" id="ARBA00023136"/>
    </source>
</evidence>
<dbReference type="EMBL" id="MNPL01030596">
    <property type="protein sequence ID" value="OQR66928.1"/>
    <property type="molecule type" value="Genomic_DNA"/>
</dbReference>
<dbReference type="Pfam" id="PF02460">
    <property type="entry name" value="Patched"/>
    <property type="match status" value="1"/>
</dbReference>
<evidence type="ECO:0000259" key="10">
    <source>
        <dbReference type="PROSITE" id="PS50156"/>
    </source>
</evidence>
<proteinExistence type="inferred from homology"/>
<dbReference type="PANTHER" id="PTHR10796">
    <property type="entry name" value="PATCHED-RELATED"/>
    <property type="match status" value="1"/>
</dbReference>
<dbReference type="Gene3D" id="1.20.1640.10">
    <property type="entry name" value="Multidrug efflux transporter AcrB transmembrane domain"/>
    <property type="match status" value="2"/>
</dbReference>
<feature type="transmembrane region" description="Helical" evidence="8">
    <location>
        <begin position="779"/>
        <end position="800"/>
    </location>
</feature>
<feature type="non-terminal residue" evidence="11">
    <location>
        <position position="1"/>
    </location>
</feature>
<reference evidence="11 12" key="1">
    <citation type="journal article" date="2017" name="Gigascience">
        <title>Draft genome of the honey bee ectoparasitic mite, Tropilaelaps mercedesae, is shaped by the parasitic life history.</title>
        <authorList>
            <person name="Dong X."/>
            <person name="Armstrong S.D."/>
            <person name="Xia D."/>
            <person name="Makepeace B.L."/>
            <person name="Darby A.C."/>
            <person name="Kadowaki T."/>
        </authorList>
    </citation>
    <scope>NUCLEOTIDE SEQUENCE [LARGE SCALE GENOMIC DNA]</scope>
    <source>
        <strain evidence="11">Wuxi-XJTLU</strain>
    </source>
</reference>
<evidence type="ECO:0000256" key="9">
    <source>
        <dbReference type="SAM" id="SignalP"/>
    </source>
</evidence>
<evidence type="ECO:0000313" key="11">
    <source>
        <dbReference type="EMBL" id="OQR66928.1"/>
    </source>
</evidence>
<protein>
    <submittedName>
        <fullName evidence="11">Patched domain-containing protein 3-like</fullName>
    </submittedName>
</protein>
<organism evidence="11 12">
    <name type="scientific">Tropilaelaps mercedesae</name>
    <dbReference type="NCBI Taxonomy" id="418985"/>
    <lineage>
        <taxon>Eukaryota</taxon>
        <taxon>Metazoa</taxon>
        <taxon>Ecdysozoa</taxon>
        <taxon>Arthropoda</taxon>
        <taxon>Chelicerata</taxon>
        <taxon>Arachnida</taxon>
        <taxon>Acari</taxon>
        <taxon>Parasitiformes</taxon>
        <taxon>Mesostigmata</taxon>
        <taxon>Gamasina</taxon>
        <taxon>Dermanyssoidea</taxon>
        <taxon>Laelapidae</taxon>
        <taxon>Tropilaelaps</taxon>
    </lineage>
</organism>
<keyword evidence="12" id="KW-1185">Reference proteome</keyword>
<dbReference type="InterPro" id="IPR051697">
    <property type="entry name" value="Patched_domain-protein"/>
</dbReference>
<feature type="transmembrane region" description="Helical" evidence="8">
    <location>
        <begin position="849"/>
        <end position="868"/>
    </location>
</feature>
<feature type="transmembrane region" description="Helical" evidence="8">
    <location>
        <begin position="365"/>
        <end position="385"/>
    </location>
</feature>
<evidence type="ECO:0000256" key="4">
    <source>
        <dbReference type="ARBA" id="ARBA00022692"/>
    </source>
</evidence>
<dbReference type="AlphaFoldDB" id="A0A1V9X0G9"/>
<evidence type="ECO:0000256" key="7">
    <source>
        <dbReference type="ARBA" id="ARBA00023180"/>
    </source>
</evidence>
<dbReference type="InterPro" id="IPR003392">
    <property type="entry name" value="PTHD_SSD"/>
</dbReference>
<evidence type="ECO:0000256" key="5">
    <source>
        <dbReference type="ARBA" id="ARBA00022989"/>
    </source>
</evidence>
<feature type="transmembrane region" description="Helical" evidence="8">
    <location>
        <begin position="485"/>
        <end position="503"/>
    </location>
</feature>
<dbReference type="FunFam" id="1.20.1640.10:FF:000013">
    <property type="entry name" value="PaTched Related family"/>
    <property type="match status" value="1"/>
</dbReference>
<evidence type="ECO:0000256" key="2">
    <source>
        <dbReference type="ARBA" id="ARBA00005585"/>
    </source>
</evidence>
<keyword evidence="5 8" id="KW-1133">Transmembrane helix</keyword>
<dbReference type="FunCoup" id="A0A1V9X0G9">
    <property type="interactions" value="1"/>
</dbReference>
<feature type="transmembrane region" description="Helical" evidence="8">
    <location>
        <begin position="746"/>
        <end position="767"/>
    </location>
</feature>
<keyword evidence="7" id="KW-0325">Glycoprotein</keyword>
<feature type="transmembrane region" description="Helical" evidence="8">
    <location>
        <begin position="724"/>
        <end position="740"/>
    </location>
</feature>
<keyword evidence="3" id="KW-1003">Cell membrane</keyword>
<evidence type="ECO:0000256" key="1">
    <source>
        <dbReference type="ARBA" id="ARBA00004651"/>
    </source>
</evidence>
<dbReference type="InParanoid" id="A0A1V9X0G9"/>
<feature type="transmembrane region" description="Helical" evidence="8">
    <location>
        <begin position="820"/>
        <end position="842"/>
    </location>
</feature>
<feature type="transmembrane region" description="Helical" evidence="8">
    <location>
        <begin position="391"/>
        <end position="420"/>
    </location>
</feature>
<dbReference type="PANTHER" id="PTHR10796:SF92">
    <property type="entry name" value="PATCHED-RELATED, ISOFORM A"/>
    <property type="match status" value="1"/>
</dbReference>
<sequence length="884" mass="97600">SLSVSLALCGVLVIGFIPYEPLRALGPSLLYSDDPEFLFAPRHSRAYEEGRIVSASFPTNTSLNFDVGRSTRHEAFARVIIEAKNRSVLTSGAWKDVLQLDRSIRALSIGAVDASSSSSRSRFRRTYSDLCAKDGGRCFENDFLAPLTRLLPMIEFGLMNLQYPLHIITAKSGKQLHIPTGVIFGGANLSEDGTILLSARAITLFYYLEGETDTSKLRARQWVSAFVDLLDEIQLPDVRTYFFTSRSLADELERNTLSIAPLLPIAFVLMLVFTMVSCSMTGGRSWHEAKPWIGLLSCTTVLLAVGAATGCVALAGVPLIGIDLAAPFLMLGIGLDDTFVMLSAWRNTNPSLSVEERTAQMFGEAGVSITITSLTNIISFVIGAYSPFPSVYIFCVYSAACATCTYILQLLLLGSLIAVFGHLEALRLHGLFCYKLAEKPKNKEVLELQFRVSSGQEFSDLQLINRSKRCVFRDYVAPTLCRRPVKFFVLVIFVVYVFVAAYGCSQLQEGLDRSRLTLDESYAKDFFIADDAYFKNYPYRLQVVFNRPLNYTLAEVSELAAVVEDFETSSYVRNRALTECWFREGTNSTKMRESFRTLAHRIKLSGLADYLAYVPSFCPQIFWKNDILLPFGTSSAQSLICRSIAPMRTHRSLLIDLFTSSSRTLPSRCMVQARDVRSSNDEAAMMVELRSIADRHSAFNVTVFHPMFVFFDQYLLIRPTTAQSVAVATIVMVLVALLLLPSWWAVLWVAVAIVSIELGVVGFMTFWGVNLDSISMINLIMCIGFSVDYSAHIAHAFLAGRATTAEGRVAETLAGLGLPVLQGALSTLLGIVVLALAPSYIFLTFFKTVFLVIVFGALHALIFLPVFLSATFKSTTEVGGADAA</sequence>
<evidence type="ECO:0000256" key="3">
    <source>
        <dbReference type="ARBA" id="ARBA00022475"/>
    </source>
</evidence>
<dbReference type="Proteomes" id="UP000192247">
    <property type="component" value="Unassembled WGS sequence"/>
</dbReference>
<comment type="similarity">
    <text evidence="2">Belongs to the patched family.</text>
</comment>
<name>A0A1V9X0G9_9ACAR</name>
<feature type="transmembrane region" description="Helical" evidence="8">
    <location>
        <begin position="259"/>
        <end position="280"/>
    </location>
</feature>
<feature type="domain" description="SSD" evidence="10">
    <location>
        <begin position="261"/>
        <end position="419"/>
    </location>
</feature>
<dbReference type="InterPro" id="IPR000731">
    <property type="entry name" value="SSD"/>
</dbReference>
<keyword evidence="9" id="KW-0732">Signal</keyword>
<dbReference type="GO" id="GO:0005886">
    <property type="term" value="C:plasma membrane"/>
    <property type="evidence" value="ECO:0007669"/>
    <property type="project" value="UniProtKB-SubCell"/>
</dbReference>
<gene>
    <name evidence="11" type="ORF">BIW11_13838</name>
</gene>
<dbReference type="STRING" id="418985.A0A1V9X0G9"/>
<feature type="transmembrane region" description="Helical" evidence="8">
    <location>
        <begin position="292"/>
        <end position="320"/>
    </location>
</feature>
<accession>A0A1V9X0G9</accession>
<evidence type="ECO:0000313" key="12">
    <source>
        <dbReference type="Proteomes" id="UP000192247"/>
    </source>
</evidence>
<dbReference type="OrthoDB" id="6505774at2759"/>
<feature type="signal peptide" evidence="9">
    <location>
        <begin position="1"/>
        <end position="24"/>
    </location>
</feature>
<comment type="caution">
    <text evidence="11">The sequence shown here is derived from an EMBL/GenBank/DDBJ whole genome shotgun (WGS) entry which is preliminary data.</text>
</comment>
<dbReference type="PROSITE" id="PS50156">
    <property type="entry name" value="SSD"/>
    <property type="match status" value="1"/>
</dbReference>
<feature type="chain" id="PRO_5013274993" evidence="9">
    <location>
        <begin position="25"/>
        <end position="884"/>
    </location>
</feature>
<keyword evidence="4 8" id="KW-0812">Transmembrane</keyword>
<evidence type="ECO:0000256" key="8">
    <source>
        <dbReference type="SAM" id="Phobius"/>
    </source>
</evidence>
<dbReference type="SUPFAM" id="SSF82866">
    <property type="entry name" value="Multidrug efflux transporter AcrB transmembrane domain"/>
    <property type="match status" value="2"/>
</dbReference>